<dbReference type="Proteomes" id="UP000812287">
    <property type="component" value="Unassembled WGS sequence"/>
</dbReference>
<proteinExistence type="predicted"/>
<feature type="region of interest" description="Disordered" evidence="1">
    <location>
        <begin position="39"/>
        <end position="61"/>
    </location>
</feature>
<dbReference type="GeneID" id="66099225"/>
<accession>A0A9P7VXE5</accession>
<evidence type="ECO:0000313" key="2">
    <source>
        <dbReference type="EMBL" id="KAG7448682.1"/>
    </source>
</evidence>
<dbReference type="RefSeq" id="XP_043042182.1">
    <property type="nucleotide sequence ID" value="XM_043176938.1"/>
</dbReference>
<dbReference type="AlphaFoldDB" id="A0A9P7VXE5"/>
<gene>
    <name evidence="2" type="ORF">BT62DRAFT_1003394</name>
</gene>
<organism evidence="2 3">
    <name type="scientific">Guyanagaster necrorhizus</name>
    <dbReference type="NCBI Taxonomy" id="856835"/>
    <lineage>
        <taxon>Eukaryota</taxon>
        <taxon>Fungi</taxon>
        <taxon>Dikarya</taxon>
        <taxon>Basidiomycota</taxon>
        <taxon>Agaricomycotina</taxon>
        <taxon>Agaricomycetes</taxon>
        <taxon>Agaricomycetidae</taxon>
        <taxon>Agaricales</taxon>
        <taxon>Marasmiineae</taxon>
        <taxon>Physalacriaceae</taxon>
        <taxon>Guyanagaster</taxon>
    </lineage>
</organism>
<protein>
    <submittedName>
        <fullName evidence="2">Uncharacterized protein</fullName>
    </submittedName>
</protein>
<name>A0A9P7VXE5_9AGAR</name>
<feature type="compositionally biased region" description="Polar residues" evidence="1">
    <location>
        <begin position="48"/>
        <end position="61"/>
    </location>
</feature>
<comment type="caution">
    <text evidence="2">The sequence shown here is derived from an EMBL/GenBank/DDBJ whole genome shotgun (WGS) entry which is preliminary data.</text>
</comment>
<evidence type="ECO:0000256" key="1">
    <source>
        <dbReference type="SAM" id="MobiDB-lite"/>
    </source>
</evidence>
<sequence length="176" mass="19384">MHFVDIRSGARHMLGWQIPTIFPFLDLVAVSPLDGSGRHCRPSHRTDFSQAYTRQPKTDPGTSNYLQMSKNGEKCKRIDGMPGNDSQEAQPALNEGLIRPRSSVYWQRTTDRTFSLTTHLEVLCFISAPPVINCSTDPPVVAQGINIGVRVGTAVSKCDRDVSIDLVCNGPIFVGK</sequence>
<keyword evidence="3" id="KW-1185">Reference proteome</keyword>
<evidence type="ECO:0000313" key="3">
    <source>
        <dbReference type="Proteomes" id="UP000812287"/>
    </source>
</evidence>
<dbReference type="EMBL" id="MU250529">
    <property type="protein sequence ID" value="KAG7448682.1"/>
    <property type="molecule type" value="Genomic_DNA"/>
</dbReference>
<reference evidence="2" key="1">
    <citation type="submission" date="2020-11" db="EMBL/GenBank/DDBJ databases">
        <title>Adaptations for nitrogen fixation in a non-lichenized fungal sporocarp promotes dispersal by wood-feeding termites.</title>
        <authorList>
            <consortium name="DOE Joint Genome Institute"/>
            <person name="Koch R.A."/>
            <person name="Yoon G."/>
            <person name="Arayal U."/>
            <person name="Lail K."/>
            <person name="Amirebrahimi M."/>
            <person name="Labutti K."/>
            <person name="Lipzen A."/>
            <person name="Riley R."/>
            <person name="Barry K."/>
            <person name="Henrissat B."/>
            <person name="Grigoriev I.V."/>
            <person name="Herr J.R."/>
            <person name="Aime M.C."/>
        </authorList>
    </citation>
    <scope>NUCLEOTIDE SEQUENCE</scope>
    <source>
        <strain evidence="2">MCA 3950</strain>
    </source>
</reference>